<comment type="caution">
    <text evidence="1">The sequence shown here is derived from an EMBL/GenBank/DDBJ whole genome shotgun (WGS) entry which is preliminary data.</text>
</comment>
<reference evidence="1" key="1">
    <citation type="submission" date="2021-10" db="EMBL/GenBank/DDBJ databases">
        <title>Psilocybe cubensis genome.</title>
        <authorList>
            <person name="Mckernan K.J."/>
            <person name="Crawford S."/>
            <person name="Trippe A."/>
            <person name="Kane L.T."/>
            <person name="Mclaughlin S."/>
        </authorList>
    </citation>
    <scope>NUCLEOTIDE SEQUENCE</scope>
    <source>
        <strain evidence="1">MGC-MH-2018</strain>
    </source>
</reference>
<organism evidence="1 2">
    <name type="scientific">Psilocybe cubensis</name>
    <name type="common">Psychedelic mushroom</name>
    <name type="synonym">Stropharia cubensis</name>
    <dbReference type="NCBI Taxonomy" id="181762"/>
    <lineage>
        <taxon>Eukaryota</taxon>
        <taxon>Fungi</taxon>
        <taxon>Dikarya</taxon>
        <taxon>Basidiomycota</taxon>
        <taxon>Agaricomycotina</taxon>
        <taxon>Agaricomycetes</taxon>
        <taxon>Agaricomycetidae</taxon>
        <taxon>Agaricales</taxon>
        <taxon>Agaricineae</taxon>
        <taxon>Strophariaceae</taxon>
        <taxon>Psilocybe</taxon>
    </lineage>
</organism>
<protein>
    <submittedName>
        <fullName evidence="1">WSC domain-containing protein</fullName>
    </submittedName>
</protein>
<gene>
    <name evidence="1" type="ORF">JR316_0001816</name>
</gene>
<keyword evidence="2" id="KW-1185">Reference proteome</keyword>
<dbReference type="EMBL" id="JAFIQS020000002">
    <property type="protein sequence ID" value="KAH9484914.1"/>
    <property type="molecule type" value="Genomic_DNA"/>
</dbReference>
<evidence type="ECO:0000313" key="2">
    <source>
        <dbReference type="Proteomes" id="UP000664032"/>
    </source>
</evidence>
<proteinExistence type="predicted"/>
<dbReference type="Proteomes" id="UP000664032">
    <property type="component" value="Unassembled WGS sequence"/>
</dbReference>
<accession>A0ACB8HAP7</accession>
<name>A0ACB8HAP7_PSICU</name>
<evidence type="ECO:0000313" key="1">
    <source>
        <dbReference type="EMBL" id="KAH9484914.1"/>
    </source>
</evidence>
<sequence length="282" mass="30077">MVASVVPGLLLAASISASITRTTATLSSNWDQRRSTNITVNPNTALPGWTFVGCFTDANGAAPTLQEHSLIDETNMTPALCMEFCGNFSTPLNFAGTELGNQCFCDFNIQGAPLQVNDTLCNVACAGDSTLTCGGPLLVSIYQNNNEGVGPLPTNKATVGAFEFAGCLKDADGTTVRTLSTPLTVDISDGVTAESCTVTCLENGFTKAGLEFGHECWCDSKFNVALGLIVAPLEECSRACDADPTELNAIDTHQPVGNRRMSGYLYQQWKQCLCIYYQLTYD</sequence>